<evidence type="ECO:0000313" key="2">
    <source>
        <dbReference type="Proteomes" id="UP000441208"/>
    </source>
</evidence>
<evidence type="ECO:0000313" key="1">
    <source>
        <dbReference type="EMBL" id="KAE9110803.1"/>
    </source>
</evidence>
<dbReference type="Proteomes" id="UP000441208">
    <property type="component" value="Unassembled WGS sequence"/>
</dbReference>
<protein>
    <submittedName>
        <fullName evidence="1">Uncharacterized protein</fullName>
    </submittedName>
</protein>
<comment type="caution">
    <text evidence="1">The sequence shown here is derived from an EMBL/GenBank/DDBJ whole genome shotgun (WGS) entry which is preliminary data.</text>
</comment>
<proteinExistence type="predicted"/>
<reference evidence="1 2" key="1">
    <citation type="submission" date="2018-08" db="EMBL/GenBank/DDBJ databases">
        <title>Genomic investigation of the strawberry pathogen Phytophthora fragariae indicates pathogenicity is determined by transcriptional variation in three key races.</title>
        <authorList>
            <person name="Adams T.M."/>
            <person name="Armitage A.D."/>
            <person name="Sobczyk M.K."/>
            <person name="Bates H.J."/>
            <person name="Dunwell J.M."/>
            <person name="Nellist C.F."/>
            <person name="Harrison R.J."/>
        </authorList>
    </citation>
    <scope>NUCLEOTIDE SEQUENCE [LARGE SCALE GENOMIC DNA]</scope>
    <source>
        <strain evidence="1 2">NOV-71</strain>
    </source>
</reference>
<sequence>MLVVAYQTDVVVYDLPVAVCVCLGLPVPKNAKFAATVLVIVEGIVKQAITNGEEIVSTGENVLKLLTGTGALNGTSDSTVDDLQDLIGKNSSCGYELKRLTDHVVRAVNDARNSTPDASADDVRVSVYKSSIVMNDIPTVTNLCMGELLDNKTLTAAFETRDMLRKTFGVIVDQLIDTGTTDMGKNVAKDDYMLKVANMGLVVLSTIDPTGIAYMASQFVQPICGPTAYLGEIDDGRLSDALGLKTVDEAFIGSYGTWTKKGNGVVHLIFESVDIYDVKVVVHSGGDKYAEVKVGAGETVTWDATVPELQDKTLYLDRWRPGLLGLPGSGGGSLLLWVPRSSEGGHLEMHVRINPS</sequence>
<dbReference type="AlphaFoldDB" id="A0A6A3S6M1"/>
<accession>A0A6A3S6M1</accession>
<gene>
    <name evidence="1" type="ORF">PF007_g11725</name>
</gene>
<organism evidence="1 2">
    <name type="scientific">Phytophthora fragariae</name>
    <dbReference type="NCBI Taxonomy" id="53985"/>
    <lineage>
        <taxon>Eukaryota</taxon>
        <taxon>Sar</taxon>
        <taxon>Stramenopiles</taxon>
        <taxon>Oomycota</taxon>
        <taxon>Peronosporomycetes</taxon>
        <taxon>Peronosporales</taxon>
        <taxon>Peronosporaceae</taxon>
        <taxon>Phytophthora</taxon>
    </lineage>
</organism>
<dbReference type="EMBL" id="QXFZ01000596">
    <property type="protein sequence ID" value="KAE9110803.1"/>
    <property type="molecule type" value="Genomic_DNA"/>
</dbReference>
<name>A0A6A3S6M1_9STRA</name>